<gene>
    <name evidence="3" type="ORF">BECKLFY1418A_GA0070994_100154</name>
    <name evidence="2" type="ORF">BECKLFY1418B_GA0070995_100456</name>
</gene>
<evidence type="ECO:0000256" key="1">
    <source>
        <dbReference type="SAM" id="Phobius"/>
    </source>
</evidence>
<feature type="transmembrane region" description="Helical" evidence="1">
    <location>
        <begin position="87"/>
        <end position="109"/>
    </location>
</feature>
<keyword evidence="1" id="KW-0472">Membrane</keyword>
<reference evidence="2" key="1">
    <citation type="submission" date="2019-02" db="EMBL/GenBank/DDBJ databases">
        <authorList>
            <person name="Gruber-Vodicka R. H."/>
            <person name="Seah K. B. B."/>
        </authorList>
    </citation>
    <scope>NUCLEOTIDE SEQUENCE</scope>
    <source>
        <strain evidence="3">BECK_M6</strain>
        <strain evidence="2">BECK_M7</strain>
    </source>
</reference>
<dbReference type="EMBL" id="CAADFF010000004">
    <property type="protein sequence ID" value="VFJ86724.1"/>
    <property type="molecule type" value="Genomic_DNA"/>
</dbReference>
<name>A0A450U5Y6_9GAMM</name>
<evidence type="ECO:0000313" key="2">
    <source>
        <dbReference type="EMBL" id="VFJ86724.1"/>
    </source>
</evidence>
<keyword evidence="1" id="KW-0812">Transmembrane</keyword>
<keyword evidence="1" id="KW-1133">Transmembrane helix</keyword>
<proteinExistence type="predicted"/>
<accession>A0A450U5Y6</accession>
<sequence>MPNHALSVRAQASLEPTTIFRKVPIQPDREQGLAPFPIWRMALRDPALHARITSYRHRFHRYRRLSWVDEELYNIRTRFDIKPRLRWSLGFFTALSISCWVAVMCRILFLT</sequence>
<protein>
    <submittedName>
        <fullName evidence="2">Uncharacterized protein</fullName>
    </submittedName>
</protein>
<evidence type="ECO:0000313" key="3">
    <source>
        <dbReference type="EMBL" id="VFJ87258.1"/>
    </source>
</evidence>
<dbReference type="EMBL" id="CAADFH010000001">
    <property type="protein sequence ID" value="VFJ87258.1"/>
    <property type="molecule type" value="Genomic_DNA"/>
</dbReference>
<dbReference type="AlphaFoldDB" id="A0A450U5Y6"/>
<organism evidence="2">
    <name type="scientific">Candidatus Kentrum sp. LFY</name>
    <dbReference type="NCBI Taxonomy" id="2126342"/>
    <lineage>
        <taxon>Bacteria</taxon>
        <taxon>Pseudomonadati</taxon>
        <taxon>Pseudomonadota</taxon>
        <taxon>Gammaproteobacteria</taxon>
        <taxon>Candidatus Kentrum</taxon>
    </lineage>
</organism>